<dbReference type="InterPro" id="IPR050583">
    <property type="entry name" value="Mycobacterial_A85_antigen"/>
</dbReference>
<evidence type="ECO:0000313" key="3">
    <source>
        <dbReference type="Proteomes" id="UP000762110"/>
    </source>
</evidence>
<evidence type="ECO:0000313" key="2">
    <source>
        <dbReference type="EMBL" id="NQX31481.1"/>
    </source>
</evidence>
<comment type="caution">
    <text evidence="2">The sequence shown here is derived from an EMBL/GenBank/DDBJ whole genome shotgun (WGS) entry which is preliminary data.</text>
</comment>
<feature type="signal peptide" evidence="1">
    <location>
        <begin position="1"/>
        <end position="20"/>
    </location>
</feature>
<dbReference type="PANTHER" id="PTHR48098:SF1">
    <property type="entry name" value="DIACYLGLYCEROL ACYLTRANSFERASE_MYCOLYLTRANSFERASE AG85A"/>
    <property type="match status" value="1"/>
</dbReference>
<dbReference type="PANTHER" id="PTHR48098">
    <property type="entry name" value="ENTEROCHELIN ESTERASE-RELATED"/>
    <property type="match status" value="1"/>
</dbReference>
<proteinExistence type="predicted"/>
<dbReference type="RefSeq" id="WP_173270652.1">
    <property type="nucleotide sequence ID" value="NZ_JABMKV010000002.1"/>
</dbReference>
<keyword evidence="1" id="KW-0732">Signal</keyword>
<protein>
    <submittedName>
        <fullName evidence="2">Prolyl oligopeptidase family serine peptidase</fullName>
    </submittedName>
</protein>
<accession>A0ABX2DET9</accession>
<feature type="chain" id="PRO_5047151065" evidence="1">
    <location>
        <begin position="21"/>
        <end position="264"/>
    </location>
</feature>
<dbReference type="EMBL" id="JABMKV010000002">
    <property type="protein sequence ID" value="NQX31481.1"/>
    <property type="molecule type" value="Genomic_DNA"/>
</dbReference>
<organism evidence="2 3">
    <name type="scientific">Pedobacter boryungensis</name>
    <dbReference type="NCBI Taxonomy" id="869962"/>
    <lineage>
        <taxon>Bacteria</taxon>
        <taxon>Pseudomonadati</taxon>
        <taxon>Bacteroidota</taxon>
        <taxon>Sphingobacteriia</taxon>
        <taxon>Sphingobacteriales</taxon>
        <taxon>Sphingobacteriaceae</taxon>
        <taxon>Pedobacter</taxon>
    </lineage>
</organism>
<gene>
    <name evidence="2" type="ORF">HQN85_07080</name>
</gene>
<keyword evidence="3" id="KW-1185">Reference proteome</keyword>
<dbReference type="SUPFAM" id="SSF53474">
    <property type="entry name" value="alpha/beta-Hydrolases"/>
    <property type="match status" value="1"/>
</dbReference>
<dbReference type="Pfam" id="PF00756">
    <property type="entry name" value="Esterase"/>
    <property type="match status" value="1"/>
</dbReference>
<evidence type="ECO:0000256" key="1">
    <source>
        <dbReference type="SAM" id="SignalP"/>
    </source>
</evidence>
<dbReference type="Gene3D" id="3.40.50.1820">
    <property type="entry name" value="alpha/beta hydrolase"/>
    <property type="match status" value="1"/>
</dbReference>
<dbReference type="Proteomes" id="UP000762110">
    <property type="component" value="Unassembled WGS sequence"/>
</dbReference>
<reference evidence="2 3" key="1">
    <citation type="submission" date="2020-05" db="EMBL/GenBank/DDBJ databases">
        <title>Description of Pedobacter foliorum sp. nov.</title>
        <authorList>
            <person name="Qi S."/>
            <person name="Carlier A."/>
            <person name="Cnockaert M."/>
            <person name="Vandamme P."/>
        </authorList>
    </citation>
    <scope>NUCLEOTIDE SEQUENCE [LARGE SCALE GENOMIC DNA]</scope>
    <source>
        <strain evidence="2 3">LMG 31300</strain>
    </source>
</reference>
<dbReference type="InterPro" id="IPR029058">
    <property type="entry name" value="AB_hydrolase_fold"/>
</dbReference>
<sequence>MMKRLIIVFAILTVYCSAFAQEQIVYQSKNLPKADTTWVFKPKQYKKLDKLPVMFLLHGYSGNYKQWNGIMDAQKYADEYGFIIVCPDGLFSSWYLNSPAKADWQYENFFFDELYPNIKQKYKVDDQNIFISGLSMGGHGALYLFIKRPELFSGAGSTSGGVKLSDGFGKFGLGELLGNPLADNELWKKFSVYDNIDQLKGNPKPIIFDCGASDFFYASNNQLKQKCDELKLNATYISQPGAHNKMYWAKSIKQQFEFFRSQLK</sequence>
<name>A0ABX2DET9_9SPHI</name>
<dbReference type="InterPro" id="IPR000801">
    <property type="entry name" value="Esterase-like"/>
</dbReference>